<feature type="domain" description="HNH nuclease" evidence="3">
    <location>
        <begin position="401"/>
        <end position="453"/>
    </location>
</feature>
<proteinExistence type="inferred from homology"/>
<dbReference type="RefSeq" id="WP_166991649.1">
    <property type="nucleotide sequence ID" value="NZ_CP061169.1"/>
</dbReference>
<keyword evidence="5" id="KW-1185">Reference proteome</keyword>
<comment type="similarity">
    <text evidence="1">Belongs to the Rv1128c/1148c/1588c/1702c/1945/3466 family.</text>
</comment>
<dbReference type="Pfam" id="PF01844">
    <property type="entry name" value="HNH"/>
    <property type="match status" value="1"/>
</dbReference>
<name>A0ABX6YGH1_9MICO</name>
<dbReference type="SMART" id="SM00507">
    <property type="entry name" value="HNHc"/>
    <property type="match status" value="1"/>
</dbReference>
<dbReference type="InterPro" id="IPR003870">
    <property type="entry name" value="DUF222"/>
</dbReference>
<dbReference type="Gene3D" id="1.10.30.50">
    <property type="match status" value="1"/>
</dbReference>
<accession>A0ABX6YGH1</accession>
<organism evidence="4 5">
    <name type="scientific">Paramicrobacterium chengjingii</name>
    <dbReference type="NCBI Taxonomy" id="2769067"/>
    <lineage>
        <taxon>Bacteria</taxon>
        <taxon>Bacillati</taxon>
        <taxon>Actinomycetota</taxon>
        <taxon>Actinomycetes</taxon>
        <taxon>Micrococcales</taxon>
        <taxon>Microbacteriaceae</taxon>
        <taxon>Paramicrobacterium</taxon>
    </lineage>
</organism>
<evidence type="ECO:0000313" key="5">
    <source>
        <dbReference type="Proteomes" id="UP000662814"/>
    </source>
</evidence>
<sequence>MDLQRWCSLSQSPLPMGDTGDSLGDEYWMIRDAVELEDGSMLPSAEFGDALEAGLDAVGAAYDQTQRAQAFVVENIYRAHDVYVRSRDAVLAHSSAESHPGQLSDDQAMERSFVSEIAAKIGVTDRIAEGMIREAITLIDDLPQVMDAFRVGFTSYLHARTAARQAWSLPVEARADFDDAIVGAARTQSPTRFTQTARKLREKLHPESIQTRKNTAFDERRVEHDPAEDGMAYLSLYHSADVTTSIVEQATTRARALRAAGDPRTLRQIEADLIAESSTTGMLVTTASTADDDSADTPVTDTSDDTEGTGSTNAAPSDSGTVTLTRAQFAALRPGVVITVPALSLIGRSAEPADLAGYGPIDPDTANTLIGQATSFVRVLTDPLTGAHRHTDPKKYRLSEKMKREIRLRDVTCDFLECNAPAIYCDIDHIQAWEDGGLSTAANLHALCRRHHTLKHTTNWTPRRLPDGRVQWTSPTGINYVTRRE</sequence>
<dbReference type="InterPro" id="IPR002711">
    <property type="entry name" value="HNH"/>
</dbReference>
<dbReference type="CDD" id="cd00085">
    <property type="entry name" value="HNHc"/>
    <property type="match status" value="1"/>
</dbReference>
<protein>
    <submittedName>
        <fullName evidence="4">DUF222 domain-containing protein</fullName>
    </submittedName>
</protein>
<dbReference type="InterPro" id="IPR003615">
    <property type="entry name" value="HNH_nuc"/>
</dbReference>
<evidence type="ECO:0000256" key="2">
    <source>
        <dbReference type="SAM" id="MobiDB-lite"/>
    </source>
</evidence>
<feature type="region of interest" description="Disordered" evidence="2">
    <location>
        <begin position="287"/>
        <end position="319"/>
    </location>
</feature>
<dbReference type="EMBL" id="CP061169">
    <property type="protein sequence ID" value="QPZ37886.1"/>
    <property type="molecule type" value="Genomic_DNA"/>
</dbReference>
<dbReference type="Pfam" id="PF02720">
    <property type="entry name" value="DUF222"/>
    <property type="match status" value="1"/>
</dbReference>
<evidence type="ECO:0000259" key="3">
    <source>
        <dbReference type="SMART" id="SM00507"/>
    </source>
</evidence>
<evidence type="ECO:0000256" key="1">
    <source>
        <dbReference type="ARBA" id="ARBA00023450"/>
    </source>
</evidence>
<reference evidence="4 5" key="1">
    <citation type="submission" date="2020-12" db="EMBL/GenBank/DDBJ databases">
        <title>Microbacterium sp. HY060.</title>
        <authorList>
            <person name="Zhou J."/>
        </authorList>
    </citation>
    <scope>NUCLEOTIDE SEQUENCE [LARGE SCALE GENOMIC DNA]</scope>
    <source>
        <strain evidence="4 5">HY60</strain>
    </source>
</reference>
<dbReference type="Proteomes" id="UP000662814">
    <property type="component" value="Chromosome"/>
</dbReference>
<evidence type="ECO:0000313" key="4">
    <source>
        <dbReference type="EMBL" id="QPZ37886.1"/>
    </source>
</evidence>
<gene>
    <name evidence="4" type="ORF">HCR76_13890</name>
</gene>